<dbReference type="EMBL" id="QKWP01000493">
    <property type="protein sequence ID" value="RIB19134.1"/>
    <property type="molecule type" value="Genomic_DNA"/>
</dbReference>
<evidence type="ECO:0000313" key="2">
    <source>
        <dbReference type="Proteomes" id="UP000266673"/>
    </source>
</evidence>
<proteinExistence type="predicted"/>
<name>A0A397V9C9_9GLOM</name>
<dbReference type="Proteomes" id="UP000266673">
    <property type="component" value="Unassembled WGS sequence"/>
</dbReference>
<organism evidence="1 2">
    <name type="scientific">Gigaspora rosea</name>
    <dbReference type="NCBI Taxonomy" id="44941"/>
    <lineage>
        <taxon>Eukaryota</taxon>
        <taxon>Fungi</taxon>
        <taxon>Fungi incertae sedis</taxon>
        <taxon>Mucoromycota</taxon>
        <taxon>Glomeromycotina</taxon>
        <taxon>Glomeromycetes</taxon>
        <taxon>Diversisporales</taxon>
        <taxon>Gigasporaceae</taxon>
        <taxon>Gigaspora</taxon>
    </lineage>
</organism>
<gene>
    <name evidence="1" type="ORF">C2G38_2182665</name>
</gene>
<dbReference type="AlphaFoldDB" id="A0A397V9C9"/>
<evidence type="ECO:0000313" key="1">
    <source>
        <dbReference type="EMBL" id="RIB19134.1"/>
    </source>
</evidence>
<comment type="caution">
    <text evidence="1">The sequence shown here is derived from an EMBL/GenBank/DDBJ whole genome shotgun (WGS) entry which is preliminary data.</text>
</comment>
<keyword evidence="2" id="KW-1185">Reference proteome</keyword>
<sequence length="566" mass="65473">MTNIHITPGELIATGTIESELHYGPYLRDCHLQPGYICEGGGQSSDIVTSSSQAITSVYQAVFGTKTKIAGLSYLGLEQTQTFQKLLEGVIFCPFIIEIKNLSIFVGSLVWQQTGILKSILGDTLFAINHSIVLQKLDEAYNTKFSHQTLISNKCTLTDWNNKTIMRHLFDLYLKKAVSKSAEEWYKIFQNWKQQKSNIIELYTHLSKVYGSNYEFREREVRAWRAIFCATGCTEITPYDKQISKNEFWTNAPDPEKDRATLKNLYEEGMLNVSSQNLTIKTFWDCFRDSYDANFRGADGKVRILSIIAEKFTYQEIMNELTVSPNTINAARKFSHINGPGCAALEKPTITRSKMSEIKEKESKECLWEKFSAIYLDGMKRTSFMARLQNSRFQYREDLGGLCITCNDYGYQPFENIIDIINKNISNKNLQDLVFRDFVLSGFSTSEFKLLRRHLKRYYEEELVVNENVCDRFFNLFEDLLSKHDITYHDEILECQKRLSCYLAHQTRKKYLNAQFNYTLRELDNNGAVIMVDYKMRILPATARETESIFWKAWIDAPYDLGVSKG</sequence>
<protein>
    <submittedName>
        <fullName evidence="1">Uncharacterized protein</fullName>
    </submittedName>
</protein>
<accession>A0A397V9C9</accession>
<dbReference type="OrthoDB" id="2437917at2759"/>
<reference evidence="1 2" key="1">
    <citation type="submission" date="2018-06" db="EMBL/GenBank/DDBJ databases">
        <title>Comparative genomics reveals the genomic features of Rhizophagus irregularis, R. cerebriforme, R. diaphanum and Gigaspora rosea, and their symbiotic lifestyle signature.</title>
        <authorList>
            <person name="Morin E."/>
            <person name="San Clemente H."/>
            <person name="Chen E.C.H."/>
            <person name="De La Providencia I."/>
            <person name="Hainaut M."/>
            <person name="Kuo A."/>
            <person name="Kohler A."/>
            <person name="Murat C."/>
            <person name="Tang N."/>
            <person name="Roy S."/>
            <person name="Loubradou J."/>
            <person name="Henrissat B."/>
            <person name="Grigoriev I.V."/>
            <person name="Corradi N."/>
            <person name="Roux C."/>
            <person name="Martin F.M."/>
        </authorList>
    </citation>
    <scope>NUCLEOTIDE SEQUENCE [LARGE SCALE GENOMIC DNA]</scope>
    <source>
        <strain evidence="1 2">DAOM 194757</strain>
    </source>
</reference>